<evidence type="ECO:0000313" key="2">
    <source>
        <dbReference type="Proteomes" id="UP000821865"/>
    </source>
</evidence>
<organism evidence="1 2">
    <name type="scientific">Dermacentor silvarum</name>
    <name type="common">Tick</name>
    <dbReference type="NCBI Taxonomy" id="543639"/>
    <lineage>
        <taxon>Eukaryota</taxon>
        <taxon>Metazoa</taxon>
        <taxon>Ecdysozoa</taxon>
        <taxon>Arthropoda</taxon>
        <taxon>Chelicerata</taxon>
        <taxon>Arachnida</taxon>
        <taxon>Acari</taxon>
        <taxon>Parasitiformes</taxon>
        <taxon>Ixodida</taxon>
        <taxon>Ixodoidea</taxon>
        <taxon>Ixodidae</taxon>
        <taxon>Rhipicephalinae</taxon>
        <taxon>Dermacentor</taxon>
    </lineage>
</organism>
<name>A0ACB8D6D7_DERSI</name>
<evidence type="ECO:0000313" key="1">
    <source>
        <dbReference type="EMBL" id="KAH7959966.1"/>
    </source>
</evidence>
<sequence length="199" mass="22064">MDAEDLESDRDIGPRDYRPGLSGAADVSNDTHPQPPVPHTPWYRVVDARGRKVVAEMSSKTLPSQFDSRERRNGPGGPRVPRLTEGDPKVVLRIRGGISLQQEAVLTTVSRWTNCTPATLPLETRIRVRKEQNIVLISTPNPDLAEQLYHIQTLLLGSKSYQASAYVASPDNCCKGGNHRSPTDTYRGSPHERNDHLPP</sequence>
<keyword evidence="2" id="KW-1185">Reference proteome</keyword>
<accession>A0ACB8D6D7</accession>
<proteinExistence type="predicted"/>
<dbReference type="Proteomes" id="UP000821865">
    <property type="component" value="Chromosome 3"/>
</dbReference>
<protein>
    <submittedName>
        <fullName evidence="1">Uncharacterized protein</fullName>
    </submittedName>
</protein>
<gene>
    <name evidence="1" type="ORF">HPB49_015598</name>
</gene>
<comment type="caution">
    <text evidence="1">The sequence shown here is derived from an EMBL/GenBank/DDBJ whole genome shotgun (WGS) entry which is preliminary data.</text>
</comment>
<reference evidence="1" key="1">
    <citation type="submission" date="2020-05" db="EMBL/GenBank/DDBJ databases">
        <title>Large-scale comparative analyses of tick genomes elucidate their genetic diversity and vector capacities.</title>
        <authorList>
            <person name="Jia N."/>
            <person name="Wang J."/>
            <person name="Shi W."/>
            <person name="Du L."/>
            <person name="Sun Y."/>
            <person name="Zhan W."/>
            <person name="Jiang J."/>
            <person name="Wang Q."/>
            <person name="Zhang B."/>
            <person name="Ji P."/>
            <person name="Sakyi L.B."/>
            <person name="Cui X."/>
            <person name="Yuan T."/>
            <person name="Jiang B."/>
            <person name="Yang W."/>
            <person name="Lam T.T.-Y."/>
            <person name="Chang Q."/>
            <person name="Ding S."/>
            <person name="Wang X."/>
            <person name="Zhu J."/>
            <person name="Ruan X."/>
            <person name="Zhao L."/>
            <person name="Wei J."/>
            <person name="Que T."/>
            <person name="Du C."/>
            <person name="Cheng J."/>
            <person name="Dai P."/>
            <person name="Han X."/>
            <person name="Huang E."/>
            <person name="Gao Y."/>
            <person name="Liu J."/>
            <person name="Shao H."/>
            <person name="Ye R."/>
            <person name="Li L."/>
            <person name="Wei W."/>
            <person name="Wang X."/>
            <person name="Wang C."/>
            <person name="Yang T."/>
            <person name="Huo Q."/>
            <person name="Li W."/>
            <person name="Guo W."/>
            <person name="Chen H."/>
            <person name="Zhou L."/>
            <person name="Ni X."/>
            <person name="Tian J."/>
            <person name="Zhou Y."/>
            <person name="Sheng Y."/>
            <person name="Liu T."/>
            <person name="Pan Y."/>
            <person name="Xia L."/>
            <person name="Li J."/>
            <person name="Zhao F."/>
            <person name="Cao W."/>
        </authorList>
    </citation>
    <scope>NUCLEOTIDE SEQUENCE</scope>
    <source>
        <strain evidence="1">Dsil-2018</strain>
    </source>
</reference>
<dbReference type="EMBL" id="CM023472">
    <property type="protein sequence ID" value="KAH7959966.1"/>
    <property type="molecule type" value="Genomic_DNA"/>
</dbReference>